<evidence type="ECO:0000256" key="2">
    <source>
        <dbReference type="ARBA" id="ARBA00023315"/>
    </source>
</evidence>
<reference evidence="6" key="1">
    <citation type="submission" date="2016-11" db="EMBL/GenBank/DDBJ databases">
        <authorList>
            <person name="Varghese N."/>
            <person name="Submissions S."/>
        </authorList>
    </citation>
    <scope>NUCLEOTIDE SEQUENCE [LARGE SCALE GENOMIC DNA]</scope>
    <source>
        <strain evidence="6">DSM 16219</strain>
    </source>
</reference>
<gene>
    <name evidence="5" type="ORF">SAMN02745216_04165</name>
</gene>
<dbReference type="CDD" id="cd00830">
    <property type="entry name" value="KAS_III"/>
    <property type="match status" value="1"/>
</dbReference>
<feature type="domain" description="Beta-ketoacyl-[acyl-carrier-protein] synthase III N-terminal" evidence="4">
    <location>
        <begin position="114"/>
        <end position="192"/>
    </location>
</feature>
<dbReference type="AlphaFoldDB" id="A0A1M6VQB5"/>
<sequence length="336" mass="36211">MKTAIQALAYELPPIRLSSRAIEDQLHSTMERLNMPRKIIEGLTGIRERRLWEPETLVSDAAARAAQKALDNAGISPRDIGCLISTSVCKDYVEPSVASMVHGALGLPPECLNFDVCNACLGFINGMETVSLMIRSGAIDYGMIINGESSREPIEATIARLKNPETGAEAFRENFATLTLGSGAAAMILCREDLATTSHVINGGVSMAATQHCRLCLGQKDSMVADAPSVMKYGVELAGRTWEKAAQSLENWTDETIDAYIPHQVSARNTRVLCRSLGLNQDKMYLNYPLLGNIGPAAIPITLAMAEEVGRVKTGDHVALLGIGSGLNCSMMSLTW</sequence>
<dbReference type="RefSeq" id="WP_073478191.1">
    <property type="nucleotide sequence ID" value="NZ_FQZU01000035.1"/>
</dbReference>
<dbReference type="Pfam" id="PF08541">
    <property type="entry name" value="ACP_syn_III_C"/>
    <property type="match status" value="1"/>
</dbReference>
<dbReference type="OrthoDB" id="9788274at2"/>
<dbReference type="Proteomes" id="UP000183994">
    <property type="component" value="Unassembled WGS sequence"/>
</dbReference>
<dbReference type="EMBL" id="FQZU01000035">
    <property type="protein sequence ID" value="SHK83747.1"/>
    <property type="molecule type" value="Genomic_DNA"/>
</dbReference>
<proteinExistence type="predicted"/>
<dbReference type="PANTHER" id="PTHR34069">
    <property type="entry name" value="3-OXOACYL-[ACYL-CARRIER-PROTEIN] SYNTHASE 3"/>
    <property type="match status" value="1"/>
</dbReference>
<dbReference type="SUPFAM" id="SSF53901">
    <property type="entry name" value="Thiolase-like"/>
    <property type="match status" value="1"/>
</dbReference>
<keyword evidence="2" id="KW-0012">Acyltransferase</keyword>
<name>A0A1M6VQB5_9BACT</name>
<keyword evidence="1" id="KW-0808">Transferase</keyword>
<dbReference type="InterPro" id="IPR013751">
    <property type="entry name" value="ACP_syn_III_N"/>
</dbReference>
<protein>
    <submittedName>
        <fullName evidence="5">3-oxoacyl-[acyl-carrier-protein] synthase-3</fullName>
    </submittedName>
</protein>
<keyword evidence="6" id="KW-1185">Reference proteome</keyword>
<accession>A0A1M6VQB5</accession>
<evidence type="ECO:0000259" key="4">
    <source>
        <dbReference type="Pfam" id="PF08545"/>
    </source>
</evidence>
<dbReference type="GO" id="GO:0006633">
    <property type="term" value="P:fatty acid biosynthetic process"/>
    <property type="evidence" value="ECO:0007669"/>
    <property type="project" value="InterPro"/>
</dbReference>
<dbReference type="GO" id="GO:0004315">
    <property type="term" value="F:3-oxoacyl-[acyl-carrier-protein] synthase activity"/>
    <property type="evidence" value="ECO:0007669"/>
    <property type="project" value="InterPro"/>
</dbReference>
<evidence type="ECO:0000256" key="1">
    <source>
        <dbReference type="ARBA" id="ARBA00022679"/>
    </source>
</evidence>
<dbReference type="NCBIfam" id="NF006720">
    <property type="entry name" value="PRK09258.1"/>
    <property type="match status" value="1"/>
</dbReference>
<dbReference type="PANTHER" id="PTHR34069:SF3">
    <property type="entry name" value="ACYL-COA:ACYL-COA ALKYLTRANSFERASE"/>
    <property type="match status" value="1"/>
</dbReference>
<dbReference type="Gene3D" id="3.40.47.10">
    <property type="match status" value="2"/>
</dbReference>
<evidence type="ECO:0000259" key="3">
    <source>
        <dbReference type="Pfam" id="PF08541"/>
    </source>
</evidence>
<organism evidence="5 6">
    <name type="scientific">Desulfatibacillum alkenivorans DSM 16219</name>
    <dbReference type="NCBI Taxonomy" id="1121393"/>
    <lineage>
        <taxon>Bacteria</taxon>
        <taxon>Pseudomonadati</taxon>
        <taxon>Thermodesulfobacteriota</taxon>
        <taxon>Desulfobacteria</taxon>
        <taxon>Desulfobacterales</taxon>
        <taxon>Desulfatibacillaceae</taxon>
        <taxon>Desulfatibacillum</taxon>
    </lineage>
</organism>
<dbReference type="GO" id="GO:0044550">
    <property type="term" value="P:secondary metabolite biosynthetic process"/>
    <property type="evidence" value="ECO:0007669"/>
    <property type="project" value="TreeGrafter"/>
</dbReference>
<dbReference type="InterPro" id="IPR016039">
    <property type="entry name" value="Thiolase-like"/>
</dbReference>
<feature type="domain" description="Beta-ketoacyl-[acyl-carrier-protein] synthase III C-terminal" evidence="3">
    <location>
        <begin position="251"/>
        <end position="336"/>
    </location>
</feature>
<dbReference type="InterPro" id="IPR013747">
    <property type="entry name" value="ACP_syn_III_C"/>
</dbReference>
<dbReference type="Pfam" id="PF08545">
    <property type="entry name" value="ACP_syn_III"/>
    <property type="match status" value="1"/>
</dbReference>
<evidence type="ECO:0000313" key="6">
    <source>
        <dbReference type="Proteomes" id="UP000183994"/>
    </source>
</evidence>
<evidence type="ECO:0000313" key="5">
    <source>
        <dbReference type="EMBL" id="SHK83747.1"/>
    </source>
</evidence>
<dbReference type="STRING" id="1121393.SAMN02745216_04165"/>